<gene>
    <name evidence="1" type="ORF">7S2_44</name>
</gene>
<proteinExistence type="predicted"/>
<dbReference type="PROSITE" id="PS51257">
    <property type="entry name" value="PROKAR_LIPOPROTEIN"/>
    <property type="match status" value="1"/>
</dbReference>
<protein>
    <submittedName>
        <fullName evidence="1">Uncharacterized protein</fullName>
    </submittedName>
</protein>
<organism evidence="1">
    <name type="scientific">uncultured Caudovirales phage</name>
    <dbReference type="NCBI Taxonomy" id="2100421"/>
    <lineage>
        <taxon>Viruses</taxon>
        <taxon>Duplodnaviria</taxon>
        <taxon>Heunggongvirae</taxon>
        <taxon>Uroviricota</taxon>
        <taxon>Caudoviricetes</taxon>
        <taxon>Peduoviridae</taxon>
        <taxon>Maltschvirus</taxon>
        <taxon>Maltschvirus maltsch</taxon>
    </lineage>
</organism>
<dbReference type="EMBL" id="MF417939">
    <property type="protein sequence ID" value="ASN72037.1"/>
    <property type="molecule type" value="Genomic_DNA"/>
</dbReference>
<reference evidence="1" key="1">
    <citation type="submission" date="2017-06" db="EMBL/GenBank/DDBJ databases">
        <title>Novel phages from South African skin metaviromes.</title>
        <authorList>
            <person name="van Zyl L.J."/>
            <person name="Abrahams Y."/>
            <person name="Stander E.A."/>
            <person name="Kirby B.M."/>
            <person name="Clavaud C."/>
            <person name="Farcet C."/>
            <person name="Breton L."/>
            <person name="Trindade M.I."/>
        </authorList>
    </citation>
    <scope>NUCLEOTIDE SEQUENCE</scope>
</reference>
<accession>A0A2H4JEM9</accession>
<name>A0A2H4JEM9_9CAUD</name>
<evidence type="ECO:0000313" key="1">
    <source>
        <dbReference type="EMBL" id="ASN72037.1"/>
    </source>
</evidence>
<sequence length="159" mass="16497">MRLTALGIVAVPALIVGVACSSESAVSEAESTTAPSYPKTADSFRMQAKGLSHAYDTCVRDIAGDVALDSQCRYAAEVADEKVRALQVAAESMRGGWPMFVAEAQEILDASKLTLQSCTGSFDTISASGNLNSCITAGQTIRWVGSSLEGAVTLETSPG</sequence>